<gene>
    <name evidence="1" type="ORF">MUN68_008625</name>
</gene>
<evidence type="ECO:0000313" key="1">
    <source>
        <dbReference type="EMBL" id="WCO03558.1"/>
    </source>
</evidence>
<name>A0ABY7S2P2_9FLAO</name>
<evidence type="ECO:0008006" key="3">
    <source>
        <dbReference type="Google" id="ProtNLM"/>
    </source>
</evidence>
<dbReference type="Proteomes" id="UP001202717">
    <property type="component" value="Chromosome"/>
</dbReference>
<proteinExistence type="predicted"/>
<keyword evidence="2" id="KW-1185">Reference proteome</keyword>
<protein>
    <recommendedName>
        <fullName evidence="3">Lipoprotein</fullName>
    </recommendedName>
</protein>
<evidence type="ECO:0000313" key="2">
    <source>
        <dbReference type="Proteomes" id="UP001202717"/>
    </source>
</evidence>
<reference evidence="1 2" key="1">
    <citation type="submission" date="2023-01" db="EMBL/GenBank/DDBJ databases">
        <title>Psychroserpens ponticola sp. nov., isolated from seawater.</title>
        <authorList>
            <person name="Kristyanto S."/>
            <person name="Jung J."/>
            <person name="Kim J.M."/>
            <person name="Jeon C.O."/>
        </authorList>
    </citation>
    <scope>NUCLEOTIDE SEQUENCE [LARGE SCALE GENOMIC DNA]</scope>
    <source>
        <strain evidence="1 2">MSW6</strain>
    </source>
</reference>
<sequence length="162" mass="18945">MNLLLFLILTSCEKECKLKPIDESVFDLNKINNKYYLTSDKSEIDSITLIEKIDFYEKTSFKGPMNYRECQHVKSYIVDFQDKEIQIHLTKRENGDYELNLFSQCISSIDGFKVNPSELTNNKFVFERTSCGLGKSNIEQIILNGYKIESIKTVDKKTWKLE</sequence>
<dbReference type="RefSeq" id="WP_249997273.1">
    <property type="nucleotide sequence ID" value="NZ_CP116221.1"/>
</dbReference>
<dbReference type="EMBL" id="CP116221">
    <property type="protein sequence ID" value="WCO03558.1"/>
    <property type="molecule type" value="Genomic_DNA"/>
</dbReference>
<accession>A0ABY7S2P2</accession>
<organism evidence="1 2">
    <name type="scientific">Psychroserpens ponticola</name>
    <dbReference type="NCBI Taxonomy" id="2932268"/>
    <lineage>
        <taxon>Bacteria</taxon>
        <taxon>Pseudomonadati</taxon>
        <taxon>Bacteroidota</taxon>
        <taxon>Flavobacteriia</taxon>
        <taxon>Flavobacteriales</taxon>
        <taxon>Flavobacteriaceae</taxon>
        <taxon>Psychroserpens</taxon>
    </lineage>
</organism>